<keyword evidence="1" id="KW-0436">Ligase</keyword>
<reference evidence="1" key="2">
    <citation type="journal article" date="2023" name="BMC Genomics">
        <title>Pest status, molecular evolution, and epigenetic factors derived from the genome assembly of Frankliniella fusca, a thysanopteran phytovirus vector.</title>
        <authorList>
            <person name="Catto M.A."/>
            <person name="Labadie P.E."/>
            <person name="Jacobson A.L."/>
            <person name="Kennedy G.G."/>
            <person name="Srinivasan R."/>
            <person name="Hunt B.G."/>
        </authorList>
    </citation>
    <scope>NUCLEOTIDE SEQUENCE</scope>
    <source>
        <strain evidence="1">PL_HMW_Pooled</strain>
    </source>
</reference>
<dbReference type="Proteomes" id="UP001219518">
    <property type="component" value="Unassembled WGS sequence"/>
</dbReference>
<protein>
    <submittedName>
        <fullName evidence="1">Isoleucine--tRNA ligase</fullName>
    </submittedName>
</protein>
<dbReference type="AlphaFoldDB" id="A0AAE1GZK1"/>
<dbReference type="EMBL" id="JAHWGI010000292">
    <property type="protein sequence ID" value="KAK3912236.1"/>
    <property type="molecule type" value="Genomic_DNA"/>
</dbReference>
<reference evidence="1" key="1">
    <citation type="submission" date="2021-07" db="EMBL/GenBank/DDBJ databases">
        <authorList>
            <person name="Catto M.A."/>
            <person name="Jacobson A."/>
            <person name="Kennedy G."/>
            <person name="Labadie P."/>
            <person name="Hunt B.G."/>
            <person name="Srinivasan R."/>
        </authorList>
    </citation>
    <scope>NUCLEOTIDE SEQUENCE</scope>
    <source>
        <strain evidence="1">PL_HMW_Pooled</strain>
        <tissue evidence="1">Head</tissue>
    </source>
</reference>
<sequence>MQSSKKNHPKEILSNVKFSRLLLTVLRVLKLCYSVNDTAVFDLKNFEERCMFISVQMISGYIDINKSKQKTNKKRNTNKSRLKIVM</sequence>
<comment type="caution">
    <text evidence="1">The sequence shown here is derived from an EMBL/GenBank/DDBJ whole genome shotgun (WGS) entry which is preliminary data.</text>
</comment>
<gene>
    <name evidence="1" type="ORF">KUF71_021806</name>
</gene>
<keyword evidence="2" id="KW-1185">Reference proteome</keyword>
<accession>A0AAE1GZK1</accession>
<name>A0AAE1GZK1_9NEOP</name>
<evidence type="ECO:0000313" key="2">
    <source>
        <dbReference type="Proteomes" id="UP001219518"/>
    </source>
</evidence>
<organism evidence="1 2">
    <name type="scientific">Frankliniella fusca</name>
    <dbReference type="NCBI Taxonomy" id="407009"/>
    <lineage>
        <taxon>Eukaryota</taxon>
        <taxon>Metazoa</taxon>
        <taxon>Ecdysozoa</taxon>
        <taxon>Arthropoda</taxon>
        <taxon>Hexapoda</taxon>
        <taxon>Insecta</taxon>
        <taxon>Pterygota</taxon>
        <taxon>Neoptera</taxon>
        <taxon>Paraneoptera</taxon>
        <taxon>Thysanoptera</taxon>
        <taxon>Terebrantia</taxon>
        <taxon>Thripoidea</taxon>
        <taxon>Thripidae</taxon>
        <taxon>Frankliniella</taxon>
    </lineage>
</organism>
<dbReference type="GO" id="GO:0016874">
    <property type="term" value="F:ligase activity"/>
    <property type="evidence" value="ECO:0007669"/>
    <property type="project" value="UniProtKB-KW"/>
</dbReference>
<evidence type="ECO:0000313" key="1">
    <source>
        <dbReference type="EMBL" id="KAK3912236.1"/>
    </source>
</evidence>
<proteinExistence type="predicted"/>